<dbReference type="Proteomes" id="UP000315295">
    <property type="component" value="Unassembled WGS sequence"/>
</dbReference>
<comment type="caution">
    <text evidence="2">The sequence shown here is derived from an EMBL/GenBank/DDBJ whole genome shotgun (WGS) entry which is preliminary data.</text>
</comment>
<gene>
    <name evidence="2" type="ORF">C1H46_007497</name>
</gene>
<dbReference type="EMBL" id="VIEB01000095">
    <property type="protein sequence ID" value="TQE06859.1"/>
    <property type="molecule type" value="Genomic_DNA"/>
</dbReference>
<keyword evidence="3" id="KW-1185">Reference proteome</keyword>
<feature type="transmembrane region" description="Helical" evidence="1">
    <location>
        <begin position="79"/>
        <end position="97"/>
    </location>
</feature>
<reference evidence="2 3" key="1">
    <citation type="journal article" date="2019" name="G3 (Bethesda)">
        <title>Sequencing of a Wild Apple (Malus baccata) Genome Unravels the Differences Between Cultivated and Wild Apple Species Regarding Disease Resistance and Cold Tolerance.</title>
        <authorList>
            <person name="Chen X."/>
        </authorList>
    </citation>
    <scope>NUCLEOTIDE SEQUENCE [LARGE SCALE GENOMIC DNA]</scope>
    <source>
        <strain evidence="3">cv. Shandingzi</strain>
        <tissue evidence="2">Leaves</tissue>
    </source>
</reference>
<keyword evidence="1" id="KW-0812">Transmembrane</keyword>
<dbReference type="AlphaFoldDB" id="A0A540N778"/>
<evidence type="ECO:0000313" key="2">
    <source>
        <dbReference type="EMBL" id="TQE06859.1"/>
    </source>
</evidence>
<evidence type="ECO:0000256" key="1">
    <source>
        <dbReference type="SAM" id="Phobius"/>
    </source>
</evidence>
<proteinExistence type="predicted"/>
<keyword evidence="1" id="KW-1133">Transmembrane helix</keyword>
<keyword evidence="1" id="KW-0472">Membrane</keyword>
<accession>A0A540N778</accession>
<evidence type="ECO:0000313" key="3">
    <source>
        <dbReference type="Proteomes" id="UP000315295"/>
    </source>
</evidence>
<name>A0A540N778_MALBA</name>
<sequence length="98" mass="11260">MQKIEHENLNKKFSVASKSIPIQLFNSNHLTSVLELPLVYMPKSPFPYERLWPKVLCCSREFTESESLSNKFQTARDRGLGFSAVFSFITVIANVFTE</sequence>
<organism evidence="2 3">
    <name type="scientific">Malus baccata</name>
    <name type="common">Siberian crab apple</name>
    <name type="synonym">Pyrus baccata</name>
    <dbReference type="NCBI Taxonomy" id="106549"/>
    <lineage>
        <taxon>Eukaryota</taxon>
        <taxon>Viridiplantae</taxon>
        <taxon>Streptophyta</taxon>
        <taxon>Embryophyta</taxon>
        <taxon>Tracheophyta</taxon>
        <taxon>Spermatophyta</taxon>
        <taxon>Magnoliopsida</taxon>
        <taxon>eudicotyledons</taxon>
        <taxon>Gunneridae</taxon>
        <taxon>Pentapetalae</taxon>
        <taxon>rosids</taxon>
        <taxon>fabids</taxon>
        <taxon>Rosales</taxon>
        <taxon>Rosaceae</taxon>
        <taxon>Amygdaloideae</taxon>
        <taxon>Maleae</taxon>
        <taxon>Malus</taxon>
    </lineage>
</organism>
<protein>
    <submittedName>
        <fullName evidence="2">Uncharacterized protein</fullName>
    </submittedName>
</protein>